<dbReference type="InterPro" id="IPR051472">
    <property type="entry name" value="T3SS_Stator/FliH"/>
</dbReference>
<name>A0A1Y3PLW3_9BACI</name>
<gene>
    <name evidence="10" type="ORF">BAA01_08190</name>
</gene>
<keyword evidence="3" id="KW-0813">Transport</keyword>
<feature type="region of interest" description="Disordered" evidence="8">
    <location>
        <begin position="15"/>
        <end position="40"/>
    </location>
</feature>
<dbReference type="PANTHER" id="PTHR34982">
    <property type="entry name" value="YOP PROTEINS TRANSLOCATION PROTEIN L"/>
    <property type="match status" value="1"/>
</dbReference>
<keyword evidence="7" id="KW-0175">Coiled coil</keyword>
<comment type="caution">
    <text evidence="10">The sequence shown here is derived from an EMBL/GenBank/DDBJ whole genome shotgun (WGS) entry which is preliminary data.</text>
</comment>
<comment type="function">
    <text evidence="1">Needed for flagellar regrowth and assembly.</text>
</comment>
<evidence type="ECO:0000313" key="11">
    <source>
        <dbReference type="Proteomes" id="UP000196475"/>
    </source>
</evidence>
<evidence type="ECO:0000259" key="9">
    <source>
        <dbReference type="Pfam" id="PF02108"/>
    </source>
</evidence>
<evidence type="ECO:0000313" key="10">
    <source>
        <dbReference type="EMBL" id="OUM88341.1"/>
    </source>
</evidence>
<evidence type="ECO:0000256" key="2">
    <source>
        <dbReference type="ARBA" id="ARBA00006602"/>
    </source>
</evidence>
<evidence type="ECO:0000256" key="5">
    <source>
        <dbReference type="ARBA" id="ARBA00022927"/>
    </source>
</evidence>
<dbReference type="Pfam" id="PF02108">
    <property type="entry name" value="FliH"/>
    <property type="match status" value="1"/>
</dbReference>
<dbReference type="Proteomes" id="UP000196475">
    <property type="component" value="Unassembled WGS sequence"/>
</dbReference>
<reference evidence="11" key="1">
    <citation type="submission" date="2016-06" db="EMBL/GenBank/DDBJ databases">
        <authorList>
            <person name="Nascimento L."/>
            <person name="Pereira R.V."/>
            <person name="Martins L.F."/>
            <person name="Quaggio R.B."/>
            <person name="Silva A.M."/>
            <person name="Setubal J.C."/>
        </authorList>
    </citation>
    <scope>NUCLEOTIDE SEQUENCE [LARGE SCALE GENOMIC DNA]</scope>
</reference>
<dbReference type="AlphaFoldDB" id="A0A1Y3PLW3"/>
<evidence type="ECO:0000256" key="1">
    <source>
        <dbReference type="ARBA" id="ARBA00003041"/>
    </source>
</evidence>
<evidence type="ECO:0000256" key="4">
    <source>
        <dbReference type="ARBA" id="ARBA00022795"/>
    </source>
</evidence>
<dbReference type="InterPro" id="IPR018035">
    <property type="entry name" value="Flagellar_FliH/T3SS_HrpE"/>
</dbReference>
<dbReference type="GO" id="GO:0005829">
    <property type="term" value="C:cytosol"/>
    <property type="evidence" value="ECO:0007669"/>
    <property type="project" value="TreeGrafter"/>
</dbReference>
<keyword evidence="6" id="KW-1006">Bacterial flagellum protein export</keyword>
<evidence type="ECO:0000256" key="8">
    <source>
        <dbReference type="SAM" id="MobiDB-lite"/>
    </source>
</evidence>
<keyword evidence="5" id="KW-0653">Protein transport</keyword>
<feature type="domain" description="Flagellar assembly protein FliH/Type III secretion system HrpE" evidence="9">
    <location>
        <begin position="127"/>
        <end position="250"/>
    </location>
</feature>
<accession>A0A1Y3PLW3</accession>
<organism evidence="10 11">
    <name type="scientific">Bacillus thermozeamaize</name>
    <dbReference type="NCBI Taxonomy" id="230954"/>
    <lineage>
        <taxon>Bacteria</taxon>
        <taxon>Bacillati</taxon>
        <taxon>Bacillota</taxon>
        <taxon>Bacilli</taxon>
        <taxon>Bacillales</taxon>
        <taxon>Bacillaceae</taxon>
        <taxon>Bacillus</taxon>
    </lineage>
</organism>
<dbReference type="EMBL" id="LZRT01000062">
    <property type="protein sequence ID" value="OUM88341.1"/>
    <property type="molecule type" value="Genomic_DNA"/>
</dbReference>
<evidence type="ECO:0000256" key="7">
    <source>
        <dbReference type="SAM" id="Coils"/>
    </source>
</evidence>
<evidence type="ECO:0000256" key="6">
    <source>
        <dbReference type="ARBA" id="ARBA00023225"/>
    </source>
</evidence>
<dbReference type="PANTHER" id="PTHR34982:SF1">
    <property type="entry name" value="FLAGELLAR ASSEMBLY PROTEIN FLIH"/>
    <property type="match status" value="1"/>
</dbReference>
<dbReference type="SUPFAM" id="SSF160527">
    <property type="entry name" value="V-type ATPase subunit E-like"/>
    <property type="match status" value="1"/>
</dbReference>
<feature type="coiled-coil region" evidence="7">
    <location>
        <begin position="49"/>
        <end position="80"/>
    </location>
</feature>
<comment type="similarity">
    <text evidence="2">Belongs to the FliH family.</text>
</comment>
<proteinExistence type="inferred from homology"/>
<dbReference type="GO" id="GO:0044781">
    <property type="term" value="P:bacterial-type flagellum organization"/>
    <property type="evidence" value="ECO:0007669"/>
    <property type="project" value="UniProtKB-KW"/>
</dbReference>
<sequence length="273" mass="30970">MQKTGRIIRLAGQAPLSGPVTIGPRHLTHGDGKAEPAGKTPMELTEPVRRLADSILAEARQKARRLEEESRQQLARWREQEEAVLARLREEAREQGYQTGWEQGLAEGYRAGAARAEEEWQGRLREINELLWHATQIKEQMIQEAEHDVLLLCLAIVRKVLGQLAEQQEETARQLIRQAFRENRLQGRVRLVVHPSDLPAVETLRHDLSALLEGERLIEIAVDPEVASPGCVIHTEHGTIEATLDAQLATIREQLMALREKRISHEYSPVEVY</sequence>
<keyword evidence="4" id="KW-1005">Bacterial flagellum biogenesis</keyword>
<dbReference type="GO" id="GO:0015031">
    <property type="term" value="P:protein transport"/>
    <property type="evidence" value="ECO:0007669"/>
    <property type="project" value="UniProtKB-KW"/>
</dbReference>
<protein>
    <recommendedName>
        <fullName evidence="9">Flagellar assembly protein FliH/Type III secretion system HrpE domain-containing protein</fullName>
    </recommendedName>
</protein>
<evidence type="ECO:0000256" key="3">
    <source>
        <dbReference type="ARBA" id="ARBA00022448"/>
    </source>
</evidence>